<name>A0A967BFX9_9RHOB</name>
<dbReference type="RefSeq" id="WP_167194255.1">
    <property type="nucleotide sequence ID" value="NZ_JAAORB010000006.1"/>
</dbReference>
<organism evidence="2 3">
    <name type="scientific">Roseovarius gahaiensis</name>
    <dbReference type="NCBI Taxonomy" id="2716691"/>
    <lineage>
        <taxon>Bacteria</taxon>
        <taxon>Pseudomonadati</taxon>
        <taxon>Pseudomonadota</taxon>
        <taxon>Alphaproteobacteria</taxon>
        <taxon>Rhodobacterales</taxon>
        <taxon>Roseobacteraceae</taxon>
        <taxon>Roseovarius</taxon>
    </lineage>
</organism>
<proteinExistence type="predicted"/>
<keyword evidence="1" id="KW-0812">Transmembrane</keyword>
<feature type="transmembrane region" description="Helical" evidence="1">
    <location>
        <begin position="134"/>
        <end position="154"/>
    </location>
</feature>
<keyword evidence="1" id="KW-1133">Transmembrane helix</keyword>
<feature type="transmembrane region" description="Helical" evidence="1">
    <location>
        <begin position="175"/>
        <end position="193"/>
    </location>
</feature>
<reference evidence="2" key="1">
    <citation type="submission" date="2020-03" db="EMBL/GenBank/DDBJ databases">
        <title>Roseovarius gahaiensis sp. nov., isolated from Gahai Saline Lake, China.</title>
        <authorList>
            <person name="Sun X."/>
        </authorList>
    </citation>
    <scope>NUCLEOTIDE SEQUENCE</scope>
    <source>
        <strain evidence="2">GH877</strain>
    </source>
</reference>
<feature type="transmembrane region" description="Helical" evidence="1">
    <location>
        <begin position="9"/>
        <end position="27"/>
    </location>
</feature>
<feature type="transmembrane region" description="Helical" evidence="1">
    <location>
        <begin position="199"/>
        <end position="218"/>
    </location>
</feature>
<dbReference type="EMBL" id="JAAORB010000006">
    <property type="protein sequence ID" value="NHQ73933.1"/>
    <property type="molecule type" value="Genomic_DNA"/>
</dbReference>
<feature type="transmembrane region" description="Helical" evidence="1">
    <location>
        <begin position="47"/>
        <end position="65"/>
    </location>
</feature>
<evidence type="ECO:0000313" key="2">
    <source>
        <dbReference type="EMBL" id="NHQ73933.1"/>
    </source>
</evidence>
<feature type="transmembrane region" description="Helical" evidence="1">
    <location>
        <begin position="72"/>
        <end position="91"/>
    </location>
</feature>
<protein>
    <submittedName>
        <fullName evidence="2">Uncharacterized protein</fullName>
    </submittedName>
</protein>
<evidence type="ECO:0000313" key="3">
    <source>
        <dbReference type="Proteomes" id="UP000639775"/>
    </source>
</evidence>
<gene>
    <name evidence="2" type="ORF">HAT86_05555</name>
</gene>
<comment type="caution">
    <text evidence="2">The sequence shown here is derived from an EMBL/GenBank/DDBJ whole genome shotgun (WGS) entry which is preliminary data.</text>
</comment>
<dbReference type="AlphaFoldDB" id="A0A967BFX9"/>
<keyword evidence="1" id="KW-0472">Membrane</keyword>
<accession>A0A967BFX9</accession>
<dbReference type="Proteomes" id="UP000639775">
    <property type="component" value="Unassembled WGS sequence"/>
</dbReference>
<sequence length="232" mass="26055">MLRLSPSDQILFGLINATLLFTLAYSILGFREQYEFGFGVEDGPIEYGTAIGLFLSCLILAWQAVRMARQKRIGAGAWLTLYAAAFLFGAGEEISWGQRIFDWQTTGFFLEHNRQMETNLHNLAFGEEQLAKTLFGRFLTIAILIYLVVLPPLYKRVQIIAKIIDTIMLPLPSTRHAVAAVAASVIIGGLVYVPRKWEAYEFIFSLITMSIFLAPGNAHRFRPASRRSDKTG</sequence>
<keyword evidence="3" id="KW-1185">Reference proteome</keyword>
<evidence type="ECO:0000256" key="1">
    <source>
        <dbReference type="SAM" id="Phobius"/>
    </source>
</evidence>